<reference evidence="2" key="1">
    <citation type="submission" date="2016-10" db="EMBL/GenBank/DDBJ databases">
        <authorList>
            <person name="Chevignon G."/>
        </authorList>
    </citation>
    <scope>NUCLEOTIDE SEQUENCE [LARGE SCALE GENOMIC DNA]</scope>
    <source>
        <strain evidence="2">ZA17</strain>
    </source>
</reference>
<accession>A0A2D3TDI1</accession>
<gene>
    <name evidence="1" type="ORF">BJP43_05915</name>
</gene>
<dbReference type="RefSeq" id="WP_100096558.1">
    <property type="nucleotide sequence ID" value="NZ_CAWNYN010000001.1"/>
</dbReference>
<organism evidence="1 2">
    <name type="scientific">Candidatus Williamhamiltonella defendens</name>
    <dbReference type="NCBI Taxonomy" id="138072"/>
    <lineage>
        <taxon>Bacteria</taxon>
        <taxon>Pseudomonadati</taxon>
        <taxon>Pseudomonadota</taxon>
        <taxon>Gammaproteobacteria</taxon>
        <taxon>Enterobacterales</taxon>
        <taxon>Enterobacteriaceae</taxon>
        <taxon>aphid secondary symbionts</taxon>
        <taxon>Candidatus Williamhamiltonella</taxon>
    </lineage>
</organism>
<dbReference type="EMBL" id="CP017613">
    <property type="protein sequence ID" value="ATW33876.1"/>
    <property type="molecule type" value="Genomic_DNA"/>
</dbReference>
<reference evidence="2" key="2">
    <citation type="submission" date="2017-11" db="EMBL/GenBank/DDBJ databases">
        <title>PacBio sequencing of new strain of the secondary endosymbiont Candidatus Hamiltonella defensa.</title>
        <authorList>
            <person name="Strand M.R."/>
            <person name="Oliver K."/>
        </authorList>
    </citation>
    <scope>NUCLEOTIDE SEQUENCE [LARGE SCALE GENOMIC DNA]</scope>
    <source>
        <strain evidence="2">ZA17</strain>
    </source>
</reference>
<name>A0A2D3TDI1_9ENTR</name>
<sequence length="122" mass="13605">MSFFKSMLALLIIIFVPLNSYAIQKCITDGVVRELRIGSHDQHWNECPDSGACIYFKYSEDNKVKSHYVHYLTNLNDNGKGSAMYDMLKASLLTGAKINAWSNLGHCDIENGKSIDALGLSN</sequence>
<evidence type="ECO:0000313" key="1">
    <source>
        <dbReference type="EMBL" id="ATW33876.1"/>
    </source>
</evidence>
<dbReference type="AlphaFoldDB" id="A0A2D3TDI1"/>
<evidence type="ECO:0000313" key="2">
    <source>
        <dbReference type="Proteomes" id="UP000229055"/>
    </source>
</evidence>
<proteinExistence type="predicted"/>
<dbReference type="Proteomes" id="UP000229055">
    <property type="component" value="Chromosome"/>
</dbReference>
<protein>
    <submittedName>
        <fullName evidence="1">Uncharacterized protein</fullName>
    </submittedName>
</protein>